<keyword evidence="2" id="KW-1185">Reference proteome</keyword>
<protein>
    <submittedName>
        <fullName evidence="1">Uncharacterized protein</fullName>
    </submittedName>
</protein>
<dbReference type="Proteomes" id="UP001140817">
    <property type="component" value="Unassembled WGS sequence"/>
</dbReference>
<gene>
    <name evidence="1" type="ORF">NSA58_06530</name>
</gene>
<sequence length="50" mass="6060">MKQKHNVSKELLEVIFLFENLKKDNIELYNNIKIFLEVNNIIKKTEIKKN</sequence>
<reference evidence="1" key="1">
    <citation type="submission" date="2022-07" db="EMBL/GenBank/DDBJ databases">
        <title>Enhanced cultured diversity of the mouse gut microbiota enables custom-made synthetic communities.</title>
        <authorList>
            <person name="Afrizal A."/>
        </authorList>
    </citation>
    <scope>NUCLEOTIDE SEQUENCE</scope>
    <source>
        <strain evidence="1">DSM 29186</strain>
    </source>
</reference>
<evidence type="ECO:0000313" key="1">
    <source>
        <dbReference type="EMBL" id="MCR1822438.1"/>
    </source>
</evidence>
<name>A0A9X2M8Z1_9FIRM</name>
<dbReference type="EMBL" id="JANKBY010000055">
    <property type="protein sequence ID" value="MCR1822438.1"/>
    <property type="molecule type" value="Genomic_DNA"/>
</dbReference>
<proteinExistence type="predicted"/>
<evidence type="ECO:0000313" key="2">
    <source>
        <dbReference type="Proteomes" id="UP001140817"/>
    </source>
</evidence>
<accession>A0A9X2M8Z1</accession>
<dbReference type="RefSeq" id="WP_257560295.1">
    <property type="nucleotide sequence ID" value="NZ_JANKBY010000055.1"/>
</dbReference>
<dbReference type="AlphaFoldDB" id="A0A9X2M8Z1"/>
<comment type="caution">
    <text evidence="1">The sequence shown here is derived from an EMBL/GenBank/DDBJ whole genome shotgun (WGS) entry which is preliminary data.</text>
</comment>
<organism evidence="1 2">
    <name type="scientific">Terrisporobacter muris</name>
    <dbReference type="NCBI Taxonomy" id="2963284"/>
    <lineage>
        <taxon>Bacteria</taxon>
        <taxon>Bacillati</taxon>
        <taxon>Bacillota</taxon>
        <taxon>Clostridia</taxon>
        <taxon>Peptostreptococcales</taxon>
        <taxon>Peptostreptococcaceae</taxon>
        <taxon>Terrisporobacter</taxon>
    </lineage>
</organism>